<dbReference type="EMBL" id="JAHWGI010001007">
    <property type="protein sequence ID" value="KAK3920529.1"/>
    <property type="molecule type" value="Genomic_DNA"/>
</dbReference>
<dbReference type="EC" id="2.7.7.49" evidence="1"/>
<reference evidence="4" key="1">
    <citation type="submission" date="2021-07" db="EMBL/GenBank/DDBJ databases">
        <authorList>
            <person name="Catto M.A."/>
            <person name="Jacobson A."/>
            <person name="Kennedy G."/>
            <person name="Labadie P."/>
            <person name="Hunt B.G."/>
            <person name="Srinivasan R."/>
        </authorList>
    </citation>
    <scope>NUCLEOTIDE SEQUENCE</scope>
    <source>
        <strain evidence="4">PL_HMW_Pooled</strain>
        <tissue evidence="4">Head</tissue>
    </source>
</reference>
<sequence>MKDLTAEQQVDTLLYLMGPQANDVVDTFGLSDQQKKVYATVMAKFEALYADKKNTVYERAKFNRCQQEGEPVNSFIMDVKRLAANCEFGALKDELIRGRIILDIADEALSQSLQLEASLDLEKMHRTVTQNSNVVRDNGNGSSGEVNRVINPNRARFRPKQQNQQKTSRQQPPSKGGGGGAANRPWICKYCGKQGRHNKPKDCPAFGKKYHVCKKWNHFASVCKFAKSVHEMEEEDGEDDDEDDVGEIRYGKQPFLGTVCIDELNLLLLDVKVGGYGTLELIADGGADATVMGKEYLQYLPKVQLEASGPLRGAGRIRLDVLGKFKTTLRWQRKQRPLLGRPAMLKFKLIDPTLFKKPEEVMSVLKLPEEDFQSIFDRVGEMPGEYTVKIKPNNEPFSIKQAPAVPLLQPTTAEVLRMEAEGIITQVDEALPRCAGMVPVLKKDGSIEKEALSLPWTFERLSLFLNRLSGFELCTDHKPLIPILSTKPISDLSPRLQRFRMRLLPYVYDILHVPGKELHIPDILSSANVDSWPVTPAKKKEILIAQQNDQVCSQLSSFVTQGWPRNLNAWPNHLKGYFSVIQDLNIQLGAVCNGNQILIPKKLQTDTLQKLHAGHLAVEKCRSRASSSVWWPGMSSQLAKLVEDCETCAKRRSFPREPLLPSPPAKRPWEVIGMDFTECKGRKYLVVVDYFSTYPFALPMTKTTAAAVINELDGLFSLFGAPDTIRSDNGPPEMCVFRSRGRPSQAGPGFRPYLAGRSSRKEGATPKGKEAPNASYGLYLNCDTASVIPET</sequence>
<feature type="compositionally biased region" description="Polar residues" evidence="2">
    <location>
        <begin position="130"/>
        <end position="145"/>
    </location>
</feature>
<gene>
    <name evidence="4" type="ORF">KUF71_009800</name>
</gene>
<name>A0AAE1HFT4_9NEOP</name>
<dbReference type="Gene3D" id="1.10.340.70">
    <property type="match status" value="1"/>
</dbReference>
<reference evidence="4" key="2">
    <citation type="journal article" date="2023" name="BMC Genomics">
        <title>Pest status, molecular evolution, and epigenetic factors derived from the genome assembly of Frankliniella fusca, a thysanopteran phytovirus vector.</title>
        <authorList>
            <person name="Catto M.A."/>
            <person name="Labadie P.E."/>
            <person name="Jacobson A.L."/>
            <person name="Kennedy G.G."/>
            <person name="Srinivasan R."/>
            <person name="Hunt B.G."/>
        </authorList>
    </citation>
    <scope>NUCLEOTIDE SEQUENCE</scope>
    <source>
        <strain evidence="4">PL_HMW_Pooled</strain>
    </source>
</reference>
<dbReference type="InterPro" id="IPR041588">
    <property type="entry name" value="Integrase_H2C2"/>
</dbReference>
<dbReference type="PANTHER" id="PTHR37984:SF9">
    <property type="entry name" value="INTEGRASE CATALYTIC DOMAIN-CONTAINING PROTEIN"/>
    <property type="match status" value="1"/>
</dbReference>
<dbReference type="InterPro" id="IPR050951">
    <property type="entry name" value="Retrovirus_Pol_polyprotein"/>
</dbReference>
<evidence type="ECO:0000313" key="4">
    <source>
        <dbReference type="EMBL" id="KAK3920529.1"/>
    </source>
</evidence>
<protein>
    <recommendedName>
        <fullName evidence="1">RNA-directed DNA polymerase</fullName>
        <ecNumber evidence="1">2.7.7.49</ecNumber>
    </recommendedName>
</protein>
<feature type="region of interest" description="Disordered" evidence="2">
    <location>
        <begin position="130"/>
        <end position="181"/>
    </location>
</feature>
<dbReference type="Proteomes" id="UP001219518">
    <property type="component" value="Unassembled WGS sequence"/>
</dbReference>
<dbReference type="GO" id="GO:0015074">
    <property type="term" value="P:DNA integration"/>
    <property type="evidence" value="ECO:0007669"/>
    <property type="project" value="InterPro"/>
</dbReference>
<dbReference type="Gene3D" id="3.30.420.10">
    <property type="entry name" value="Ribonuclease H-like superfamily/Ribonuclease H"/>
    <property type="match status" value="1"/>
</dbReference>
<dbReference type="SUPFAM" id="SSF53098">
    <property type="entry name" value="Ribonuclease H-like"/>
    <property type="match status" value="1"/>
</dbReference>
<dbReference type="AlphaFoldDB" id="A0AAE1HFT4"/>
<evidence type="ECO:0000256" key="1">
    <source>
        <dbReference type="ARBA" id="ARBA00012493"/>
    </source>
</evidence>
<dbReference type="InterPro" id="IPR036397">
    <property type="entry name" value="RNaseH_sf"/>
</dbReference>
<organism evidence="4 5">
    <name type="scientific">Frankliniella fusca</name>
    <dbReference type="NCBI Taxonomy" id="407009"/>
    <lineage>
        <taxon>Eukaryota</taxon>
        <taxon>Metazoa</taxon>
        <taxon>Ecdysozoa</taxon>
        <taxon>Arthropoda</taxon>
        <taxon>Hexapoda</taxon>
        <taxon>Insecta</taxon>
        <taxon>Pterygota</taxon>
        <taxon>Neoptera</taxon>
        <taxon>Paraneoptera</taxon>
        <taxon>Thysanoptera</taxon>
        <taxon>Terebrantia</taxon>
        <taxon>Thripoidea</taxon>
        <taxon>Thripidae</taxon>
        <taxon>Frankliniella</taxon>
    </lineage>
</organism>
<accession>A0AAE1HFT4</accession>
<dbReference type="GO" id="GO:0003676">
    <property type="term" value="F:nucleic acid binding"/>
    <property type="evidence" value="ECO:0007669"/>
    <property type="project" value="InterPro"/>
</dbReference>
<feature type="region of interest" description="Disordered" evidence="2">
    <location>
        <begin position="739"/>
        <end position="770"/>
    </location>
</feature>
<evidence type="ECO:0000259" key="3">
    <source>
        <dbReference type="PROSITE" id="PS50994"/>
    </source>
</evidence>
<evidence type="ECO:0000313" key="5">
    <source>
        <dbReference type="Proteomes" id="UP001219518"/>
    </source>
</evidence>
<dbReference type="GO" id="GO:0003964">
    <property type="term" value="F:RNA-directed DNA polymerase activity"/>
    <property type="evidence" value="ECO:0007669"/>
    <property type="project" value="UniProtKB-EC"/>
</dbReference>
<dbReference type="InterPro" id="IPR001584">
    <property type="entry name" value="Integrase_cat-core"/>
</dbReference>
<comment type="caution">
    <text evidence="4">The sequence shown here is derived from an EMBL/GenBank/DDBJ whole genome shotgun (WGS) entry which is preliminary data.</text>
</comment>
<evidence type="ECO:0000256" key="2">
    <source>
        <dbReference type="SAM" id="MobiDB-lite"/>
    </source>
</evidence>
<dbReference type="Pfam" id="PF17921">
    <property type="entry name" value="Integrase_H2C2"/>
    <property type="match status" value="1"/>
</dbReference>
<feature type="compositionally biased region" description="Basic and acidic residues" evidence="2">
    <location>
        <begin position="759"/>
        <end position="770"/>
    </location>
</feature>
<proteinExistence type="predicted"/>
<feature type="compositionally biased region" description="Low complexity" evidence="2">
    <location>
        <begin position="161"/>
        <end position="171"/>
    </location>
</feature>
<dbReference type="InterPro" id="IPR012337">
    <property type="entry name" value="RNaseH-like_sf"/>
</dbReference>
<dbReference type="PANTHER" id="PTHR37984">
    <property type="entry name" value="PROTEIN CBG26694"/>
    <property type="match status" value="1"/>
</dbReference>
<dbReference type="FunFam" id="1.10.340.70:FF:000004">
    <property type="entry name" value="Retrovirus-related Pol polyprotein from transposon 297-like Protein"/>
    <property type="match status" value="1"/>
</dbReference>
<keyword evidence="5" id="KW-1185">Reference proteome</keyword>
<feature type="domain" description="Integrase catalytic" evidence="3">
    <location>
        <begin position="664"/>
        <end position="731"/>
    </location>
</feature>
<dbReference type="PROSITE" id="PS50994">
    <property type="entry name" value="INTEGRASE"/>
    <property type="match status" value="1"/>
</dbReference>